<protein>
    <submittedName>
        <fullName evidence="2">Uncharacterized protein</fullName>
    </submittedName>
</protein>
<accession>A0A8T0QDN8</accession>
<reference evidence="2" key="1">
    <citation type="submission" date="2020-05" db="EMBL/GenBank/DDBJ databases">
        <title>WGS assembly of Panicum virgatum.</title>
        <authorList>
            <person name="Lovell J.T."/>
            <person name="Jenkins J."/>
            <person name="Shu S."/>
            <person name="Juenger T.E."/>
            <person name="Schmutz J."/>
        </authorList>
    </citation>
    <scope>NUCLEOTIDE SEQUENCE</scope>
    <source>
        <strain evidence="2">AP13</strain>
    </source>
</reference>
<organism evidence="2 3">
    <name type="scientific">Panicum virgatum</name>
    <name type="common">Blackwell switchgrass</name>
    <dbReference type="NCBI Taxonomy" id="38727"/>
    <lineage>
        <taxon>Eukaryota</taxon>
        <taxon>Viridiplantae</taxon>
        <taxon>Streptophyta</taxon>
        <taxon>Embryophyta</taxon>
        <taxon>Tracheophyta</taxon>
        <taxon>Spermatophyta</taxon>
        <taxon>Magnoliopsida</taxon>
        <taxon>Liliopsida</taxon>
        <taxon>Poales</taxon>
        <taxon>Poaceae</taxon>
        <taxon>PACMAD clade</taxon>
        <taxon>Panicoideae</taxon>
        <taxon>Panicodae</taxon>
        <taxon>Paniceae</taxon>
        <taxon>Panicinae</taxon>
        <taxon>Panicum</taxon>
        <taxon>Panicum sect. Hiantes</taxon>
    </lineage>
</organism>
<dbReference type="Proteomes" id="UP000823388">
    <property type="component" value="Chromosome 7K"/>
</dbReference>
<feature type="compositionally biased region" description="Low complexity" evidence="1">
    <location>
        <begin position="8"/>
        <end position="30"/>
    </location>
</feature>
<feature type="region of interest" description="Disordered" evidence="1">
    <location>
        <begin position="271"/>
        <end position="312"/>
    </location>
</feature>
<comment type="caution">
    <text evidence="2">The sequence shown here is derived from an EMBL/GenBank/DDBJ whole genome shotgun (WGS) entry which is preliminary data.</text>
</comment>
<evidence type="ECO:0000313" key="3">
    <source>
        <dbReference type="Proteomes" id="UP000823388"/>
    </source>
</evidence>
<feature type="compositionally biased region" description="Basic residues" evidence="1">
    <location>
        <begin position="48"/>
        <end position="67"/>
    </location>
</feature>
<keyword evidence="3" id="KW-1185">Reference proteome</keyword>
<dbReference type="AlphaFoldDB" id="A0A8T0QDN8"/>
<proteinExistence type="predicted"/>
<evidence type="ECO:0000256" key="1">
    <source>
        <dbReference type="SAM" id="MobiDB-lite"/>
    </source>
</evidence>
<feature type="compositionally biased region" description="Basic and acidic residues" evidence="1">
    <location>
        <begin position="278"/>
        <end position="294"/>
    </location>
</feature>
<feature type="region of interest" description="Disordered" evidence="1">
    <location>
        <begin position="1"/>
        <end position="74"/>
    </location>
</feature>
<sequence>MVASNTEARLLLASRPAPRSSSARRPPSRALDLDTLLTRPRAPAPPRVRARKRSPHRGAHRPVRARGHATPSHLPRACLSSLTRAPEPLLLAPYARATRLPVRTRTRARTRRSAHQAACRAGRLHARPPSLTRAPRAEPLAAQAIAAHTRSLLRPAPFARTRPRIAPALAATALPGRCSLSPTPCTRPARRVLSPCARAARQLAPPPPSCARLGDAEPHCSRAEPNAELHAEQPGPFICSLVRLPEPSRRAARPLHLLTGAPARAIPSPCAASPLAPLRDDQTRPHAIEGELQARRPTSHRCPLPSTAFQRL</sequence>
<dbReference type="EMBL" id="CM029049">
    <property type="protein sequence ID" value="KAG2570949.1"/>
    <property type="molecule type" value="Genomic_DNA"/>
</dbReference>
<name>A0A8T0QDN8_PANVG</name>
<gene>
    <name evidence="2" type="ORF">PVAP13_7KG027658</name>
</gene>
<evidence type="ECO:0000313" key="2">
    <source>
        <dbReference type="EMBL" id="KAG2570949.1"/>
    </source>
</evidence>